<reference evidence="2" key="1">
    <citation type="journal article" date="2021" name="Proc. Natl. Acad. Sci. U.S.A.">
        <title>A Catalog of Tens of Thousands of Viruses from Human Metagenomes Reveals Hidden Associations with Chronic Diseases.</title>
        <authorList>
            <person name="Tisza M.J."/>
            <person name="Buck C.B."/>
        </authorList>
    </citation>
    <scope>NUCLEOTIDE SEQUENCE</scope>
    <source>
        <strain evidence="2">Ct0UO21</strain>
    </source>
</reference>
<dbReference type="PANTHER" id="PTHR43236:SF2">
    <property type="entry name" value="BLL0069 PROTEIN"/>
    <property type="match status" value="1"/>
</dbReference>
<name>A0A8S5PCY2_9CAUD</name>
<dbReference type="Pfam" id="PF06114">
    <property type="entry name" value="Peptidase_M78"/>
    <property type="match status" value="1"/>
</dbReference>
<organism evidence="2">
    <name type="scientific">Siphoviridae sp. ct0UO21</name>
    <dbReference type="NCBI Taxonomy" id="2825293"/>
    <lineage>
        <taxon>Viruses</taxon>
        <taxon>Duplodnaviria</taxon>
        <taxon>Heunggongvirae</taxon>
        <taxon>Uroviricota</taxon>
        <taxon>Caudoviricetes</taxon>
    </lineage>
</organism>
<dbReference type="InterPro" id="IPR052345">
    <property type="entry name" value="Rad_response_metalloprotease"/>
</dbReference>
<dbReference type="PANTHER" id="PTHR43236">
    <property type="entry name" value="ANTITOXIN HIGA1"/>
    <property type="match status" value="1"/>
</dbReference>
<evidence type="ECO:0000259" key="1">
    <source>
        <dbReference type="Pfam" id="PF06114"/>
    </source>
</evidence>
<feature type="domain" description="IrrE N-terminal-like" evidence="1">
    <location>
        <begin position="63"/>
        <end position="132"/>
    </location>
</feature>
<dbReference type="EMBL" id="BK015390">
    <property type="protein sequence ID" value="DAE04536.1"/>
    <property type="molecule type" value="Genomic_DNA"/>
</dbReference>
<proteinExistence type="predicted"/>
<sequence length="204" mass="23062">MDYADYRQSRDMTWRLLLKHDVTALPVRVGAICRAEGLTVISYHDADPLIRQYGLTEHAAANDGFTLGKIIFYDNTRCTPERQRFTIAHELGHIMLHHSGRLKNREPADGDAAVEQAANVFASRLLAPACVLWGCGVHTPEQIAELCSISLPAARFRAARMAELYDREQDFLMTRGRSCFLLSPLERQVYAAFADYIAAHRRSR</sequence>
<protein>
    <submittedName>
        <fullName evidence="2">IrrE protein</fullName>
    </submittedName>
</protein>
<accession>A0A8S5PCY2</accession>
<evidence type="ECO:0000313" key="2">
    <source>
        <dbReference type="EMBL" id="DAE04536.1"/>
    </source>
</evidence>
<dbReference type="InterPro" id="IPR010359">
    <property type="entry name" value="IrrE_HExxH"/>
</dbReference>
<dbReference type="Gene3D" id="1.10.10.2910">
    <property type="match status" value="1"/>
</dbReference>